<evidence type="ECO:0000256" key="1">
    <source>
        <dbReference type="SAM" id="MobiDB-lite"/>
    </source>
</evidence>
<evidence type="ECO:0000313" key="2">
    <source>
        <dbReference type="EMBL" id="BAL87249.1"/>
    </source>
</evidence>
<keyword evidence="3" id="KW-1185">Reference proteome</keyword>
<protein>
    <submittedName>
        <fullName evidence="2">Uncharacterized protein</fullName>
    </submittedName>
</protein>
<feature type="region of interest" description="Disordered" evidence="1">
    <location>
        <begin position="59"/>
        <end position="78"/>
    </location>
</feature>
<proteinExistence type="predicted"/>
<dbReference type="EMBL" id="AP012319">
    <property type="protein sequence ID" value="BAL87249.1"/>
    <property type="molecule type" value="Genomic_DNA"/>
</dbReference>
<dbReference type="AlphaFoldDB" id="I0H2L2"/>
<sequence length="78" mass="8421">MTMLCIFDLMLIEAADAGGLAYGHLVPAESMFLLRGRPVDEDTRIRIGALMRNGYLAGGMPGKDGPVEATDRGRQALR</sequence>
<dbReference type="RefSeq" id="WP_014442144.1">
    <property type="nucleotide sequence ID" value="NC_017093.1"/>
</dbReference>
<evidence type="ECO:0000313" key="3">
    <source>
        <dbReference type="Proteomes" id="UP000007882"/>
    </source>
</evidence>
<gene>
    <name evidence="2" type="ordered locus">AMIS_20290</name>
</gene>
<dbReference type="Proteomes" id="UP000007882">
    <property type="component" value="Chromosome"/>
</dbReference>
<reference evidence="2 3" key="1">
    <citation type="submission" date="2012-02" db="EMBL/GenBank/DDBJ databases">
        <title>Complete genome sequence of Actinoplanes missouriensis 431 (= NBRC 102363).</title>
        <authorList>
            <person name="Ohnishi Y."/>
            <person name="Ishikawa J."/>
            <person name="Sekine M."/>
            <person name="Hosoyama A."/>
            <person name="Harada T."/>
            <person name="Narita H."/>
            <person name="Hata T."/>
            <person name="Konno Y."/>
            <person name="Tutikane K."/>
            <person name="Fujita N."/>
            <person name="Horinouchi S."/>
            <person name="Hayakawa M."/>
        </authorList>
    </citation>
    <scope>NUCLEOTIDE SEQUENCE [LARGE SCALE GENOMIC DNA]</scope>
    <source>
        <strain evidence="3">ATCC 14538 / DSM 43046 / CBS 188.64 / JCM 3121 / NBRC 102363 / NCIMB 12654 / NRRL B-3342 / UNCC 431</strain>
    </source>
</reference>
<dbReference type="KEGG" id="ams:AMIS_20290"/>
<accession>I0H2L2</accession>
<name>I0H2L2_ACTM4</name>
<dbReference type="PATRIC" id="fig|512565.3.peg.2033"/>
<feature type="compositionally biased region" description="Basic and acidic residues" evidence="1">
    <location>
        <begin position="65"/>
        <end position="78"/>
    </location>
</feature>
<organism evidence="2 3">
    <name type="scientific">Actinoplanes missouriensis (strain ATCC 14538 / DSM 43046 / CBS 188.64 / JCM 3121 / NBRC 102363 / NCIMB 12654 / NRRL B-3342 / UNCC 431)</name>
    <dbReference type="NCBI Taxonomy" id="512565"/>
    <lineage>
        <taxon>Bacteria</taxon>
        <taxon>Bacillati</taxon>
        <taxon>Actinomycetota</taxon>
        <taxon>Actinomycetes</taxon>
        <taxon>Micromonosporales</taxon>
        <taxon>Micromonosporaceae</taxon>
        <taxon>Actinoplanes</taxon>
    </lineage>
</organism>
<dbReference type="HOGENOM" id="CLU_2614040_0_0_11"/>
<dbReference type="STRING" id="512565.AMIS_20290"/>